<accession>A0ABX2SZP5</accession>
<evidence type="ECO:0000256" key="2">
    <source>
        <dbReference type="ARBA" id="ARBA00006054"/>
    </source>
</evidence>
<evidence type="ECO:0000256" key="4">
    <source>
        <dbReference type="ARBA" id="ARBA00023002"/>
    </source>
</evidence>
<dbReference type="PRINTS" id="PR00086">
    <property type="entry name" value="LLDHDRGNASE"/>
</dbReference>
<feature type="binding site" evidence="7">
    <location>
        <begin position="81"/>
        <end position="82"/>
    </location>
    <ligand>
        <name>NAD(+)</name>
        <dbReference type="ChEBI" id="CHEBI:57540"/>
    </ligand>
</feature>
<dbReference type="SUPFAM" id="SSF56327">
    <property type="entry name" value="LDH C-terminal domain-like"/>
    <property type="match status" value="1"/>
</dbReference>
<dbReference type="SUPFAM" id="SSF51735">
    <property type="entry name" value="NAD(P)-binding Rossmann-fold domains"/>
    <property type="match status" value="1"/>
</dbReference>
<comment type="catalytic activity">
    <reaction evidence="6 7">
        <text>(S)-lactate + NAD(+) = pyruvate + NADH + H(+)</text>
        <dbReference type="Rhea" id="RHEA:23444"/>
        <dbReference type="ChEBI" id="CHEBI:15361"/>
        <dbReference type="ChEBI" id="CHEBI:15378"/>
        <dbReference type="ChEBI" id="CHEBI:16651"/>
        <dbReference type="ChEBI" id="CHEBI:57540"/>
        <dbReference type="ChEBI" id="CHEBI:57945"/>
        <dbReference type="EC" id="1.1.1.27"/>
    </reaction>
</comment>
<proteinExistence type="inferred from homology"/>
<dbReference type="InterPro" id="IPR015955">
    <property type="entry name" value="Lactate_DH/Glyco_Ohase_4_C"/>
</dbReference>
<dbReference type="Gene3D" id="3.40.50.720">
    <property type="entry name" value="NAD(P)-binding Rossmann-like Domain"/>
    <property type="match status" value="1"/>
</dbReference>
<feature type="binding site" evidence="7">
    <location>
        <position position="67"/>
    </location>
    <ligand>
        <name>NAD(+)</name>
        <dbReference type="ChEBI" id="CHEBI:57540"/>
    </ligand>
</feature>
<keyword evidence="5 7" id="KW-0520">NAD</keyword>
<feature type="binding site" evidence="7">
    <location>
        <position position="37"/>
    </location>
    <ligand>
        <name>NAD(+)</name>
        <dbReference type="ChEBI" id="CHEBI:57540"/>
    </ligand>
</feature>
<comment type="caution">
    <text evidence="7">Lacks conserved residue(s) required for the propagation of feature annotation.</text>
</comment>
<evidence type="ECO:0000256" key="7">
    <source>
        <dbReference type="HAMAP-Rule" id="MF_00488"/>
    </source>
</evidence>
<comment type="similarity">
    <text evidence="2 7">Belongs to the LDH/MDH superfamily. LDH family.</text>
</comment>
<dbReference type="GO" id="GO:0004459">
    <property type="term" value="F:L-lactate dehydrogenase (NAD+) activity"/>
    <property type="evidence" value="ECO:0007669"/>
    <property type="project" value="UniProtKB-EC"/>
</dbReference>
<dbReference type="InterPro" id="IPR018177">
    <property type="entry name" value="L-lactate_DH_AS"/>
</dbReference>
<protein>
    <recommendedName>
        <fullName evidence="3 7">L-lactate dehydrogenase</fullName>
        <shortName evidence="7">L-LDH</shortName>
        <ecNumber evidence="3 7">1.1.1.27</ecNumber>
    </recommendedName>
</protein>
<dbReference type="CDD" id="cd05291">
    <property type="entry name" value="HicDH_like"/>
    <property type="match status" value="1"/>
</dbReference>
<keyword evidence="7" id="KW-0963">Cytoplasm</keyword>
<feature type="domain" description="Lactate/malate dehydrogenase N-terminal" evidence="8">
    <location>
        <begin position="7"/>
        <end position="144"/>
    </location>
</feature>
<dbReference type="PANTHER" id="PTHR43128">
    <property type="entry name" value="L-2-HYDROXYCARBOXYLATE DEHYDROGENASE (NAD(P)(+))"/>
    <property type="match status" value="1"/>
</dbReference>
<dbReference type="InterPro" id="IPR036291">
    <property type="entry name" value="NAD(P)-bd_dom_sf"/>
</dbReference>
<comment type="function">
    <text evidence="7">Catalyzes the conversion of lactate to pyruvate.</text>
</comment>
<comment type="subcellular location">
    <subcellularLocation>
        <location evidence="7">Cytoplasm</location>
    </subcellularLocation>
</comment>
<dbReference type="RefSeq" id="WP_179941635.1">
    <property type="nucleotide sequence ID" value="NZ_JACBYF010000014.1"/>
</dbReference>
<dbReference type="NCBIfam" id="TIGR01771">
    <property type="entry name" value="L-LDH-NAD"/>
    <property type="match status" value="1"/>
</dbReference>
<dbReference type="InterPro" id="IPR022383">
    <property type="entry name" value="Lactate/malate_DH_C"/>
</dbReference>
<dbReference type="PANTHER" id="PTHR43128:SF16">
    <property type="entry name" value="L-LACTATE DEHYDROGENASE"/>
    <property type="match status" value="1"/>
</dbReference>
<dbReference type="PROSITE" id="PS00064">
    <property type="entry name" value="L_LDH"/>
    <property type="match status" value="1"/>
</dbReference>
<comment type="caution">
    <text evidence="10">The sequence shown here is derived from an EMBL/GenBank/DDBJ whole genome shotgun (WGS) entry which is preliminary data.</text>
</comment>
<feature type="binding site" evidence="7">
    <location>
        <begin position="120"/>
        <end position="122"/>
    </location>
    <ligand>
        <name>NAD(+)</name>
        <dbReference type="ChEBI" id="CHEBI:57540"/>
    </ligand>
</feature>
<dbReference type="EC" id="1.1.1.27" evidence="3 7"/>
<dbReference type="InterPro" id="IPR001557">
    <property type="entry name" value="L-lactate/malate_DH"/>
</dbReference>
<dbReference type="Pfam" id="PF00056">
    <property type="entry name" value="Ldh_1_N"/>
    <property type="match status" value="1"/>
</dbReference>
<gene>
    <name evidence="7" type="primary">ldh</name>
    <name evidence="10" type="ORF">HZY85_06580</name>
</gene>
<dbReference type="InterPro" id="IPR011304">
    <property type="entry name" value="L-lactate_DH"/>
</dbReference>
<evidence type="ECO:0000256" key="6">
    <source>
        <dbReference type="ARBA" id="ARBA00049258"/>
    </source>
</evidence>
<feature type="binding site" evidence="7">
    <location>
        <begin position="122"/>
        <end position="125"/>
    </location>
    <ligand>
        <name>substrate</name>
    </ligand>
</feature>
<feature type="domain" description="Lactate/malate dehydrogenase C-terminal" evidence="9">
    <location>
        <begin position="147"/>
        <end position="313"/>
    </location>
</feature>
<evidence type="ECO:0000256" key="3">
    <source>
        <dbReference type="ARBA" id="ARBA00012967"/>
    </source>
</evidence>
<feature type="active site" description="Proton acceptor" evidence="7">
    <location>
        <position position="177"/>
    </location>
</feature>
<keyword evidence="4 7" id="KW-0560">Oxidoreductase</keyword>
<reference evidence="10 11" key="1">
    <citation type="submission" date="2020-07" db="EMBL/GenBank/DDBJ databases">
        <title>MOT database genomes.</title>
        <authorList>
            <person name="Joseph S."/>
            <person name="Aduse-Opoku J."/>
            <person name="Hashim A."/>
            <person name="Wade W."/>
            <person name="Curtis M."/>
        </authorList>
    </citation>
    <scope>NUCLEOTIDE SEQUENCE [LARGE SCALE GENOMIC DNA]</scope>
    <source>
        <strain evidence="10 11">CIP 106318</strain>
    </source>
</reference>
<sequence>MKAKNRKVVLIGAGMVGMSFAYQLYSSGLCEELGLIDFFAEKAEGEAMDLNHAGALVPPIKVTSGGYEQCSDADVIVICGGLPQKPGETRLDLVDKNMKVVKEMSDQIVASGFDGVIVIASNPVDVLTNALQKFTGFPKNKIIGSGTTLDTSRFRYMLGEVLDVAPNSVRGYILGEHGDTQFAAWSNVYVYGKQFDKFLASTDKYTAADFEKIEERVMRAAYEVINRKRATYYAIGISLFTIVKAILRDENTELAVSGYCEGHYGVEDLYIGVPAIIGREGVREIVEMDLTSEELAKMKHSADVLKKTLNDAYAALEV</sequence>
<comment type="pathway">
    <text evidence="1 7">Fermentation; pyruvate fermentation to lactate; (S)-lactate from pyruvate: step 1/1.</text>
</comment>
<dbReference type="Gene3D" id="3.90.110.10">
    <property type="entry name" value="Lactate dehydrogenase/glycoside hydrolase, family 4, C-terminal"/>
    <property type="match status" value="1"/>
</dbReference>
<feature type="binding site" evidence="7">
    <location>
        <position position="84"/>
    </location>
    <ligand>
        <name>substrate</name>
    </ligand>
</feature>
<organism evidence="10 11">
    <name type="scientific">Gemelliphila palaticanis</name>
    <dbReference type="NCBI Taxonomy" id="81950"/>
    <lineage>
        <taxon>Bacteria</taxon>
        <taxon>Bacillati</taxon>
        <taxon>Bacillota</taxon>
        <taxon>Bacilli</taxon>
        <taxon>Bacillales</taxon>
        <taxon>Gemellaceae</taxon>
        <taxon>Gemelliphila</taxon>
    </lineage>
</organism>
<evidence type="ECO:0000313" key="10">
    <source>
        <dbReference type="EMBL" id="NYS47852.1"/>
    </source>
</evidence>
<feature type="binding site" evidence="7">
    <location>
        <position position="42"/>
    </location>
    <ligand>
        <name>NAD(+)</name>
        <dbReference type="ChEBI" id="CHEBI:57540"/>
    </ligand>
</feature>
<dbReference type="Proteomes" id="UP000531840">
    <property type="component" value="Unassembled WGS sequence"/>
</dbReference>
<feature type="binding site" evidence="7">
    <location>
        <position position="145"/>
    </location>
    <ligand>
        <name>NAD(+)</name>
        <dbReference type="ChEBI" id="CHEBI:57540"/>
    </ligand>
</feature>
<evidence type="ECO:0000259" key="8">
    <source>
        <dbReference type="Pfam" id="PF00056"/>
    </source>
</evidence>
<evidence type="ECO:0000256" key="5">
    <source>
        <dbReference type="ARBA" id="ARBA00023027"/>
    </source>
</evidence>
<comment type="subunit">
    <text evidence="7">Homotetramer.</text>
</comment>
<feature type="binding site" evidence="7">
    <location>
        <position position="90"/>
    </location>
    <ligand>
        <name>substrate</name>
    </ligand>
</feature>
<feature type="binding site" evidence="7">
    <location>
        <begin position="150"/>
        <end position="153"/>
    </location>
    <ligand>
        <name>substrate</name>
    </ligand>
</feature>
<dbReference type="NCBIfam" id="NF000824">
    <property type="entry name" value="PRK00066.1"/>
    <property type="match status" value="1"/>
</dbReference>
<evidence type="ECO:0000256" key="1">
    <source>
        <dbReference type="ARBA" id="ARBA00004843"/>
    </source>
</evidence>
<evidence type="ECO:0000259" key="9">
    <source>
        <dbReference type="Pfam" id="PF02866"/>
    </source>
</evidence>
<dbReference type="EMBL" id="JACBYF010000014">
    <property type="protein sequence ID" value="NYS47852.1"/>
    <property type="molecule type" value="Genomic_DNA"/>
</dbReference>
<keyword evidence="7" id="KW-0597">Phosphoprotein</keyword>
<dbReference type="HAMAP" id="MF_00488">
    <property type="entry name" value="Lactate_dehydrog"/>
    <property type="match status" value="1"/>
</dbReference>
<dbReference type="Pfam" id="PF02866">
    <property type="entry name" value="Ldh_1_C"/>
    <property type="match status" value="1"/>
</dbReference>
<name>A0ABX2SZP5_9BACL</name>
<feature type="binding site" evidence="7">
    <location>
        <position position="16"/>
    </location>
    <ligand>
        <name>NAD(+)</name>
        <dbReference type="ChEBI" id="CHEBI:57540"/>
    </ligand>
</feature>
<dbReference type="InterPro" id="IPR001236">
    <property type="entry name" value="Lactate/malate_DH_N"/>
</dbReference>
<feature type="binding site" evidence="7">
    <location>
        <position position="231"/>
    </location>
    <ligand>
        <name>substrate</name>
    </ligand>
</feature>
<evidence type="ECO:0000313" key="11">
    <source>
        <dbReference type="Proteomes" id="UP000531840"/>
    </source>
</evidence>
<feature type="modified residue" description="Phosphotyrosine" evidence="7">
    <location>
        <position position="222"/>
    </location>
</feature>
<keyword evidence="11" id="KW-1185">Reference proteome</keyword>
<dbReference type="PIRSF" id="PIRSF000102">
    <property type="entry name" value="Lac_mal_DH"/>
    <property type="match status" value="1"/>
</dbReference>